<dbReference type="InterPro" id="IPR004117">
    <property type="entry name" value="7tm6_olfct_rcpt"/>
</dbReference>
<protein>
    <submittedName>
        <fullName evidence="10">Uncharacterized protein</fullName>
    </submittedName>
</protein>
<keyword evidence="8" id="KW-0675">Receptor</keyword>
<dbReference type="GO" id="GO:0005549">
    <property type="term" value="F:odorant binding"/>
    <property type="evidence" value="ECO:0007669"/>
    <property type="project" value="InterPro"/>
</dbReference>
<dbReference type="Pfam" id="PF02949">
    <property type="entry name" value="7tm_6"/>
    <property type="match status" value="1"/>
</dbReference>
<reference evidence="10" key="1">
    <citation type="submission" date="2022-08" db="UniProtKB">
        <authorList>
            <consortium name="EnsemblMetazoa"/>
        </authorList>
    </citation>
    <scope>IDENTIFICATION</scope>
    <source>
        <strain evidence="10">EBRO</strain>
    </source>
</reference>
<keyword evidence="7" id="KW-0472">Membrane</keyword>
<dbReference type="AlphaFoldDB" id="A0A182J301"/>
<dbReference type="GO" id="GO:0007165">
    <property type="term" value="P:signal transduction"/>
    <property type="evidence" value="ECO:0007669"/>
    <property type="project" value="UniProtKB-KW"/>
</dbReference>
<proteinExistence type="predicted"/>
<keyword evidence="3" id="KW-0716">Sensory transduction</keyword>
<accession>A0A182J301</accession>
<dbReference type="VEuPathDB" id="VectorBase:AATE010400"/>
<evidence type="ECO:0000256" key="2">
    <source>
        <dbReference type="ARBA" id="ARBA00022475"/>
    </source>
</evidence>
<evidence type="ECO:0000256" key="4">
    <source>
        <dbReference type="ARBA" id="ARBA00022692"/>
    </source>
</evidence>
<sequence>MGFLDSYPIRKLLAFERKLAKHSDQFVLMRYLGILFAIRNDSTASVLGRTVWNCYRCVLLFNFGTFCYKVYWTLSTWDYSTSATSVLATALIVVGGLVRVLIFDRPVQIRLVRFLNDRSYRAHDQETVTSRLRLQRLNNRMMVLVFVSLLLEALWFLQSSLSMQPEFMLHYRGQKVGGPAVQKVYQCTTCCWTVIYIAVSVFIYMMLSVFRGEMAILVQSFANLGQCFERYPVDQDIALEATFYLELQNQLNVCIKRHAELLENLYEFFSTLAPFCFVQYYGTFMLLAICCAIVTFNGLSWILLVHFVFIGFLVLESFLLYRSIDILNELHLSIGTTLYNLNWNHGLRYSKRFALNYRNLRQSLLIVMLRAQTPFRLRVTGYGTFSINRFAELINSSYSMFTILRQFRTQTGSK</sequence>
<evidence type="ECO:0000256" key="5">
    <source>
        <dbReference type="ARBA" id="ARBA00022725"/>
    </source>
</evidence>
<dbReference type="GO" id="GO:0005886">
    <property type="term" value="C:plasma membrane"/>
    <property type="evidence" value="ECO:0007669"/>
    <property type="project" value="UniProtKB-SubCell"/>
</dbReference>
<evidence type="ECO:0000256" key="9">
    <source>
        <dbReference type="ARBA" id="ARBA00023224"/>
    </source>
</evidence>
<comment type="subcellular location">
    <subcellularLocation>
        <location evidence="1">Cell membrane</location>
        <topology evidence="1">Multi-pass membrane protein</topology>
    </subcellularLocation>
</comment>
<keyword evidence="2" id="KW-1003">Cell membrane</keyword>
<evidence type="ECO:0000256" key="6">
    <source>
        <dbReference type="ARBA" id="ARBA00022989"/>
    </source>
</evidence>
<keyword evidence="4" id="KW-0812">Transmembrane</keyword>
<keyword evidence="5" id="KW-0552">Olfaction</keyword>
<dbReference type="PANTHER" id="PTHR21137:SF35">
    <property type="entry name" value="ODORANT RECEPTOR 19A-RELATED"/>
    <property type="match status" value="1"/>
</dbReference>
<evidence type="ECO:0000256" key="1">
    <source>
        <dbReference type="ARBA" id="ARBA00004651"/>
    </source>
</evidence>
<keyword evidence="9" id="KW-0807">Transducer</keyword>
<evidence type="ECO:0000256" key="7">
    <source>
        <dbReference type="ARBA" id="ARBA00023136"/>
    </source>
</evidence>
<evidence type="ECO:0000256" key="3">
    <source>
        <dbReference type="ARBA" id="ARBA00022606"/>
    </source>
</evidence>
<dbReference type="GO" id="GO:0004984">
    <property type="term" value="F:olfactory receptor activity"/>
    <property type="evidence" value="ECO:0007669"/>
    <property type="project" value="InterPro"/>
</dbReference>
<dbReference type="PANTHER" id="PTHR21137">
    <property type="entry name" value="ODORANT RECEPTOR"/>
    <property type="match status" value="1"/>
</dbReference>
<dbReference type="EnsemblMetazoa" id="AATE010400-RA">
    <property type="protein sequence ID" value="AATE010400-PA.1"/>
    <property type="gene ID" value="AATE010400"/>
</dbReference>
<evidence type="ECO:0000313" key="10">
    <source>
        <dbReference type="EnsemblMetazoa" id="AATE010400-PA.1"/>
    </source>
</evidence>
<organism evidence="10">
    <name type="scientific">Anopheles atroparvus</name>
    <name type="common">European mosquito</name>
    <dbReference type="NCBI Taxonomy" id="41427"/>
    <lineage>
        <taxon>Eukaryota</taxon>
        <taxon>Metazoa</taxon>
        <taxon>Ecdysozoa</taxon>
        <taxon>Arthropoda</taxon>
        <taxon>Hexapoda</taxon>
        <taxon>Insecta</taxon>
        <taxon>Pterygota</taxon>
        <taxon>Neoptera</taxon>
        <taxon>Endopterygota</taxon>
        <taxon>Diptera</taxon>
        <taxon>Nematocera</taxon>
        <taxon>Culicoidea</taxon>
        <taxon>Culicidae</taxon>
        <taxon>Anophelinae</taxon>
        <taxon>Anopheles</taxon>
    </lineage>
</organism>
<name>A0A182J301_ANOAO</name>
<evidence type="ECO:0000256" key="8">
    <source>
        <dbReference type="ARBA" id="ARBA00023170"/>
    </source>
</evidence>
<keyword evidence="6" id="KW-1133">Transmembrane helix</keyword>